<proteinExistence type="predicted"/>
<feature type="region of interest" description="Disordered" evidence="1">
    <location>
        <begin position="1"/>
        <end position="28"/>
    </location>
</feature>
<evidence type="ECO:0000256" key="1">
    <source>
        <dbReference type="SAM" id="MobiDB-lite"/>
    </source>
</evidence>
<evidence type="ECO:0000313" key="2">
    <source>
        <dbReference type="EMBL" id="OLO78331.1"/>
    </source>
</evidence>
<dbReference type="AlphaFoldDB" id="A0A1Q8XDC1"/>
<comment type="caution">
    <text evidence="2">The sequence shown here is derived from an EMBL/GenBank/DDBJ whole genome shotgun (WGS) entry which is preliminary data.</text>
</comment>
<accession>A0A1Q8XDC1</accession>
<protein>
    <submittedName>
        <fullName evidence="2">Uncharacterized protein</fullName>
    </submittedName>
</protein>
<gene>
    <name evidence="2" type="ORF">BKH15_03815</name>
</gene>
<dbReference type="Proteomes" id="UP000186769">
    <property type="component" value="Unassembled WGS sequence"/>
</dbReference>
<reference evidence="2 3" key="1">
    <citation type="submission" date="2016-12" db="EMBL/GenBank/DDBJ databases">
        <title>Genomic comparison of strains in the 'Actinomyces naeslundii' group.</title>
        <authorList>
            <person name="Mughal S.R."/>
            <person name="Do T."/>
            <person name="Gilbert S.C."/>
            <person name="Witherden E.A."/>
            <person name="Didelot X."/>
            <person name="Beighton D."/>
        </authorList>
    </citation>
    <scope>NUCLEOTIDE SEQUENCE [LARGE SCALE GENOMIC DNA]</scope>
    <source>
        <strain evidence="2 3">G53E</strain>
    </source>
</reference>
<organism evidence="2 3">
    <name type="scientific">Actinomyces oris</name>
    <dbReference type="NCBI Taxonomy" id="544580"/>
    <lineage>
        <taxon>Bacteria</taxon>
        <taxon>Bacillati</taxon>
        <taxon>Actinomycetota</taxon>
        <taxon>Actinomycetes</taxon>
        <taxon>Actinomycetales</taxon>
        <taxon>Actinomycetaceae</taxon>
        <taxon>Actinomyces</taxon>
    </lineage>
</organism>
<evidence type="ECO:0000313" key="3">
    <source>
        <dbReference type="Proteomes" id="UP000186769"/>
    </source>
</evidence>
<sequence>MSMTLTLTPLRCRDPRKNRGIPTISAGRLDGGTANVSAVDTELPTGSTPRGLARSWRPGALTRFRPKTASAAGPCEPPRARG</sequence>
<dbReference type="EMBL" id="MSKW01000009">
    <property type="protein sequence ID" value="OLO78331.1"/>
    <property type="molecule type" value="Genomic_DNA"/>
</dbReference>
<name>A0A1Q8XDC1_9ACTO</name>